<dbReference type="EMBL" id="JAFIQS010000009">
    <property type="protein sequence ID" value="KAG5165710.1"/>
    <property type="molecule type" value="Genomic_DNA"/>
</dbReference>
<comment type="caution">
    <text evidence="1">The sequence shown here is derived from an EMBL/GenBank/DDBJ whole genome shotgun (WGS) entry which is preliminary data.</text>
</comment>
<dbReference type="AlphaFoldDB" id="A0A8H8CHZ8"/>
<dbReference type="InterPro" id="IPR032675">
    <property type="entry name" value="LRR_dom_sf"/>
</dbReference>
<dbReference type="SUPFAM" id="SSF52047">
    <property type="entry name" value="RNI-like"/>
    <property type="match status" value="1"/>
</dbReference>
<dbReference type="OrthoDB" id="3139566at2759"/>
<reference evidence="1" key="1">
    <citation type="submission" date="2021-02" db="EMBL/GenBank/DDBJ databases">
        <title>Psilocybe cubensis genome.</title>
        <authorList>
            <person name="Mckernan K.J."/>
            <person name="Crawford S."/>
            <person name="Trippe A."/>
            <person name="Kane L.T."/>
            <person name="Mclaughlin S."/>
        </authorList>
    </citation>
    <scope>NUCLEOTIDE SEQUENCE [LARGE SCALE GENOMIC DNA]</scope>
    <source>
        <strain evidence="1">MGC-MH-2018</strain>
    </source>
</reference>
<dbReference type="PANTHER" id="PTHR38926">
    <property type="entry name" value="F-BOX DOMAIN CONTAINING PROTEIN, EXPRESSED"/>
    <property type="match status" value="1"/>
</dbReference>
<dbReference type="PANTHER" id="PTHR38926:SF5">
    <property type="entry name" value="F-BOX AND LEUCINE-RICH REPEAT PROTEIN 6"/>
    <property type="match status" value="1"/>
</dbReference>
<name>A0A8H8CHZ8_PSICU</name>
<accession>A0A8H8CHZ8</accession>
<sequence>MSLKTDFKLLAKGSSNVNLQAQSSDLLSRVPPEITTEIFLNVCDRTIPPTLAKTSPKFDLLRVPLPIVYPLMLGKICKEWRRIAWACPLLWNVIHIPLSLRKYQQQILLLSQWLERSAGCALSIYLEMHDGEGLWCGSDYLRSLFALLVEHSDRWEHIDIFLPKPSKGVLSGACLRVPLLRSACIRALNSVDVPLEFLECSPNLRSLELKRISPKGVDCQNLTRLVASFVSTTDILFTLQAAPNLQYCELSNTYGTPDSALPILQFCLPALKTLKLRDCHSSALWPHFGIAPQLRDLEISEWNDQLDLEAMSSFLSRTQCHLQNLAIATGDSMDQTGLQNLLQALDSLVSLEFHYLFVRDDTHLFRSFLEMFEPDSGHPLIDAQNDDAAAADDQEDKSQKEASIFLPNLRKLGYQLPLNTDEADLQKLIAIITKRWKHGDPTPTRRCTADHSISGGRKRFARLEALRFDPSISTSQILDPLRKEMEGGLKITFDLPFIDSEDEDP</sequence>
<evidence type="ECO:0008006" key="2">
    <source>
        <dbReference type="Google" id="ProtNLM"/>
    </source>
</evidence>
<evidence type="ECO:0000313" key="1">
    <source>
        <dbReference type="EMBL" id="KAG5165710.1"/>
    </source>
</evidence>
<gene>
    <name evidence="1" type="ORF">JR316_009293</name>
</gene>
<protein>
    <recommendedName>
        <fullName evidence="2">F-box domain-containing protein</fullName>
    </recommendedName>
</protein>
<proteinExistence type="predicted"/>
<dbReference type="Gene3D" id="3.80.10.10">
    <property type="entry name" value="Ribonuclease Inhibitor"/>
    <property type="match status" value="1"/>
</dbReference>
<organism evidence="1">
    <name type="scientific">Psilocybe cubensis</name>
    <name type="common">Psychedelic mushroom</name>
    <name type="synonym">Stropharia cubensis</name>
    <dbReference type="NCBI Taxonomy" id="181762"/>
    <lineage>
        <taxon>Eukaryota</taxon>
        <taxon>Fungi</taxon>
        <taxon>Dikarya</taxon>
        <taxon>Basidiomycota</taxon>
        <taxon>Agaricomycotina</taxon>
        <taxon>Agaricomycetes</taxon>
        <taxon>Agaricomycetidae</taxon>
        <taxon>Agaricales</taxon>
        <taxon>Agaricineae</taxon>
        <taxon>Strophariaceae</taxon>
        <taxon>Psilocybe</taxon>
    </lineage>
</organism>